<dbReference type="InterPro" id="IPR018988">
    <property type="entry name" value="DUF2000"/>
</dbReference>
<evidence type="ECO:0000313" key="1">
    <source>
        <dbReference type="EMBL" id="SAY42797.1"/>
    </source>
</evidence>
<dbReference type="SUPFAM" id="SSF102462">
    <property type="entry name" value="Peptidyl-tRNA hydrolase II"/>
    <property type="match status" value="1"/>
</dbReference>
<reference evidence="1" key="1">
    <citation type="submission" date="2016-05" db="EMBL/GenBank/DDBJ databases">
        <authorList>
            <person name="Cock P.J.A."/>
            <person name="Cock P.J.A."/>
        </authorList>
    </citation>
    <scope>NUCLEOTIDE SEQUENCE</scope>
    <source>
        <strain evidence="1">PWN146_assembly</strain>
    </source>
</reference>
<protein>
    <recommendedName>
        <fullName evidence="2">DUF2000 domain-containing protein</fullName>
    </recommendedName>
</protein>
<dbReference type="EMBL" id="LT575490">
    <property type="protein sequence ID" value="SAY42797.1"/>
    <property type="molecule type" value="Genomic_DNA"/>
</dbReference>
<dbReference type="Pfam" id="PF09391">
    <property type="entry name" value="DUF2000"/>
    <property type="match status" value="1"/>
</dbReference>
<evidence type="ECO:0008006" key="2">
    <source>
        <dbReference type="Google" id="ProtNLM"/>
    </source>
</evidence>
<proteinExistence type="predicted"/>
<accession>A0A1C3HCQ7</accession>
<gene>
    <name evidence="1" type="ORF">PWN146_01483</name>
</gene>
<sequence>MYSDNEKKFYIILNRNHEPATLFNASCHLTAGITDLIEQREFHHYPSSLDGVNANMSHYPIVILQAKNSSQLSNLILKCKEEGVLANFFTTTMLSHSAEQQIADTANTPYEQLDFVAVALYGDTEQLKPLTKKFSVYR</sequence>
<dbReference type="Gene3D" id="3.40.1490.10">
    <property type="entry name" value="Bit1"/>
    <property type="match status" value="1"/>
</dbReference>
<dbReference type="InterPro" id="IPR023476">
    <property type="entry name" value="Pep_tRNA_hydro_II_dom_sf"/>
</dbReference>
<dbReference type="AlphaFoldDB" id="A0A1C3HCQ7"/>
<name>A0A1C3HCQ7_SERMA</name>
<organism evidence="1">
    <name type="scientific">Serratia marcescens</name>
    <dbReference type="NCBI Taxonomy" id="615"/>
    <lineage>
        <taxon>Bacteria</taxon>
        <taxon>Pseudomonadati</taxon>
        <taxon>Pseudomonadota</taxon>
        <taxon>Gammaproteobacteria</taxon>
        <taxon>Enterobacterales</taxon>
        <taxon>Yersiniaceae</taxon>
        <taxon>Serratia</taxon>
    </lineage>
</organism>